<dbReference type="GO" id="GO:0005524">
    <property type="term" value="F:ATP binding"/>
    <property type="evidence" value="ECO:0007669"/>
    <property type="project" value="UniProtKB-KW"/>
</dbReference>
<evidence type="ECO:0000256" key="8">
    <source>
        <dbReference type="ARBA" id="ARBA00022741"/>
    </source>
</evidence>
<feature type="domain" description="YrdC-like" evidence="12">
    <location>
        <begin position="24"/>
        <end position="214"/>
    </location>
</feature>
<comment type="similarity">
    <text evidence="2">Belongs to the SUA5 family.</text>
</comment>
<dbReference type="InterPro" id="IPR006070">
    <property type="entry name" value="Sua5-like_dom"/>
</dbReference>
<dbReference type="NCBIfam" id="TIGR00057">
    <property type="entry name" value="L-threonylcarbamoyladenylate synthase"/>
    <property type="match status" value="1"/>
</dbReference>
<comment type="catalytic activity">
    <reaction evidence="11">
        <text>L-threonine + hydrogencarbonate + ATP = L-threonylcarbamoyladenylate + diphosphate + H2O</text>
        <dbReference type="Rhea" id="RHEA:36407"/>
        <dbReference type="ChEBI" id="CHEBI:15377"/>
        <dbReference type="ChEBI" id="CHEBI:17544"/>
        <dbReference type="ChEBI" id="CHEBI:30616"/>
        <dbReference type="ChEBI" id="CHEBI:33019"/>
        <dbReference type="ChEBI" id="CHEBI:57926"/>
        <dbReference type="ChEBI" id="CHEBI:73682"/>
        <dbReference type="EC" id="2.7.7.87"/>
    </reaction>
</comment>
<dbReference type="GO" id="GO:0008033">
    <property type="term" value="P:tRNA processing"/>
    <property type="evidence" value="ECO:0007669"/>
    <property type="project" value="UniProtKB-KW"/>
</dbReference>
<accession>A0A1G2KPN1</accession>
<organism evidence="13 14">
    <name type="scientific">Candidatus Sungbacteria bacterium RIFCSPHIGHO2_02_FULL_49_12</name>
    <dbReference type="NCBI Taxonomy" id="1802271"/>
    <lineage>
        <taxon>Bacteria</taxon>
        <taxon>Candidatus Sungiibacteriota</taxon>
    </lineage>
</organism>
<keyword evidence="7" id="KW-0548">Nucleotidyltransferase</keyword>
<evidence type="ECO:0000256" key="1">
    <source>
        <dbReference type="ARBA" id="ARBA00004496"/>
    </source>
</evidence>
<comment type="caution">
    <text evidence="13">The sequence shown here is derived from an EMBL/GenBank/DDBJ whole genome shotgun (WGS) entry which is preliminary data.</text>
</comment>
<evidence type="ECO:0000256" key="9">
    <source>
        <dbReference type="ARBA" id="ARBA00022840"/>
    </source>
</evidence>
<dbReference type="EMBL" id="MHQJ01000018">
    <property type="protein sequence ID" value="OHA01360.1"/>
    <property type="molecule type" value="Genomic_DNA"/>
</dbReference>
<keyword evidence="5" id="KW-0808">Transferase</keyword>
<dbReference type="GO" id="GO:0000049">
    <property type="term" value="F:tRNA binding"/>
    <property type="evidence" value="ECO:0007669"/>
    <property type="project" value="TreeGrafter"/>
</dbReference>
<gene>
    <name evidence="13" type="ORF">A3C11_01795</name>
</gene>
<evidence type="ECO:0000256" key="6">
    <source>
        <dbReference type="ARBA" id="ARBA00022694"/>
    </source>
</evidence>
<dbReference type="InterPro" id="IPR017945">
    <property type="entry name" value="DHBP_synth_RibB-like_a/b_dom"/>
</dbReference>
<dbReference type="SUPFAM" id="SSF55821">
    <property type="entry name" value="YrdC/RibB"/>
    <property type="match status" value="1"/>
</dbReference>
<evidence type="ECO:0000313" key="13">
    <source>
        <dbReference type="EMBL" id="OHA01360.1"/>
    </source>
</evidence>
<dbReference type="GO" id="GO:0005737">
    <property type="term" value="C:cytoplasm"/>
    <property type="evidence" value="ECO:0007669"/>
    <property type="project" value="UniProtKB-SubCell"/>
</dbReference>
<dbReference type="InterPro" id="IPR050156">
    <property type="entry name" value="TC-AMP_synthase_SUA5"/>
</dbReference>
<evidence type="ECO:0000256" key="2">
    <source>
        <dbReference type="ARBA" id="ARBA00007663"/>
    </source>
</evidence>
<keyword evidence="8" id="KW-0547">Nucleotide-binding</keyword>
<dbReference type="GO" id="GO:0003725">
    <property type="term" value="F:double-stranded RNA binding"/>
    <property type="evidence" value="ECO:0007669"/>
    <property type="project" value="InterPro"/>
</dbReference>
<evidence type="ECO:0000256" key="5">
    <source>
        <dbReference type="ARBA" id="ARBA00022679"/>
    </source>
</evidence>
<evidence type="ECO:0000256" key="11">
    <source>
        <dbReference type="ARBA" id="ARBA00048366"/>
    </source>
</evidence>
<keyword evidence="4" id="KW-0963">Cytoplasm</keyword>
<dbReference type="Proteomes" id="UP000177362">
    <property type="component" value="Unassembled WGS sequence"/>
</dbReference>
<dbReference type="GO" id="GO:0006450">
    <property type="term" value="P:regulation of translational fidelity"/>
    <property type="evidence" value="ECO:0007669"/>
    <property type="project" value="TreeGrafter"/>
</dbReference>
<dbReference type="Gene3D" id="3.90.870.10">
    <property type="entry name" value="DHBP synthase"/>
    <property type="match status" value="1"/>
</dbReference>
<dbReference type="AlphaFoldDB" id="A0A1G2KPN1"/>
<dbReference type="PANTHER" id="PTHR17490">
    <property type="entry name" value="SUA5"/>
    <property type="match status" value="1"/>
</dbReference>
<evidence type="ECO:0000256" key="4">
    <source>
        <dbReference type="ARBA" id="ARBA00022490"/>
    </source>
</evidence>
<reference evidence="13 14" key="1">
    <citation type="journal article" date="2016" name="Nat. Commun.">
        <title>Thousands of microbial genomes shed light on interconnected biogeochemical processes in an aquifer system.</title>
        <authorList>
            <person name="Anantharaman K."/>
            <person name="Brown C.T."/>
            <person name="Hug L.A."/>
            <person name="Sharon I."/>
            <person name="Castelle C.J."/>
            <person name="Probst A.J."/>
            <person name="Thomas B.C."/>
            <person name="Singh A."/>
            <person name="Wilkins M.J."/>
            <person name="Karaoz U."/>
            <person name="Brodie E.L."/>
            <person name="Williams K.H."/>
            <person name="Hubbard S.S."/>
            <person name="Banfield J.F."/>
        </authorList>
    </citation>
    <scope>NUCLEOTIDE SEQUENCE [LARGE SCALE GENOMIC DNA]</scope>
</reference>
<proteinExistence type="inferred from homology"/>
<name>A0A1G2KPN1_9BACT</name>
<evidence type="ECO:0000256" key="3">
    <source>
        <dbReference type="ARBA" id="ARBA00012584"/>
    </source>
</evidence>
<dbReference type="STRING" id="1802271.A3C11_01795"/>
<sequence length="227" mass="25260">MTSALEKQNAFTMTTVWLDEKTYPGALFEAVRVVKNGGVIVFPTDTVYGIGGNAIDIKVARRVVRLKKRPVEKGMIILVHDIAMARKYAYIDLWTEKLLGDLWPGPVTVVLHKKDAMPDIVSGGEDTIALRLPKYQFVNELLKQIDVPLIATSANISGDSNQPRDLKKFIAAMEFSGDRPDLVIDAGELQTLEPSTVLDLTDRKNPVILRRGVFSKEKLHELLLGHI</sequence>
<evidence type="ECO:0000256" key="10">
    <source>
        <dbReference type="ARBA" id="ARBA00029774"/>
    </source>
</evidence>
<dbReference type="EC" id="2.7.7.87" evidence="3"/>
<dbReference type="PANTHER" id="PTHR17490:SF16">
    <property type="entry name" value="THREONYLCARBAMOYL-AMP SYNTHASE"/>
    <property type="match status" value="1"/>
</dbReference>
<keyword evidence="9" id="KW-0067">ATP-binding</keyword>
<dbReference type="GO" id="GO:0061710">
    <property type="term" value="F:L-threonylcarbamoyladenylate synthase"/>
    <property type="evidence" value="ECO:0007669"/>
    <property type="project" value="UniProtKB-EC"/>
</dbReference>
<evidence type="ECO:0000259" key="12">
    <source>
        <dbReference type="PROSITE" id="PS51163"/>
    </source>
</evidence>
<keyword evidence="6" id="KW-0819">tRNA processing</keyword>
<evidence type="ECO:0000256" key="7">
    <source>
        <dbReference type="ARBA" id="ARBA00022695"/>
    </source>
</evidence>
<dbReference type="PROSITE" id="PS51163">
    <property type="entry name" value="YRDC"/>
    <property type="match status" value="1"/>
</dbReference>
<protein>
    <recommendedName>
        <fullName evidence="10">L-threonylcarbamoyladenylate synthase</fullName>
        <ecNumber evidence="3">2.7.7.87</ecNumber>
    </recommendedName>
    <alternativeName>
        <fullName evidence="10">L-threonylcarbamoyladenylate synthase</fullName>
    </alternativeName>
</protein>
<evidence type="ECO:0000313" key="14">
    <source>
        <dbReference type="Proteomes" id="UP000177362"/>
    </source>
</evidence>
<comment type="subcellular location">
    <subcellularLocation>
        <location evidence="1">Cytoplasm</location>
    </subcellularLocation>
</comment>
<dbReference type="Pfam" id="PF01300">
    <property type="entry name" value="Sua5_yciO_yrdC"/>
    <property type="match status" value="1"/>
</dbReference>